<evidence type="ECO:0000313" key="2">
    <source>
        <dbReference type="Proteomes" id="UP000607559"/>
    </source>
</evidence>
<dbReference type="Proteomes" id="UP000607559">
    <property type="component" value="Unassembled WGS sequence"/>
</dbReference>
<proteinExistence type="predicted"/>
<accession>A0A8J2XTQ2</accession>
<comment type="caution">
    <text evidence="1">The sequence shown here is derived from an EMBL/GenBank/DDBJ whole genome shotgun (WGS) entry which is preliminary data.</text>
</comment>
<organism evidence="1 2">
    <name type="scientific">Puia dinghuensis</name>
    <dbReference type="NCBI Taxonomy" id="1792502"/>
    <lineage>
        <taxon>Bacteria</taxon>
        <taxon>Pseudomonadati</taxon>
        <taxon>Bacteroidota</taxon>
        <taxon>Chitinophagia</taxon>
        <taxon>Chitinophagales</taxon>
        <taxon>Chitinophagaceae</taxon>
        <taxon>Puia</taxon>
    </lineage>
</organism>
<reference evidence="1" key="2">
    <citation type="submission" date="2020-09" db="EMBL/GenBank/DDBJ databases">
        <authorList>
            <person name="Sun Q."/>
            <person name="Zhou Y."/>
        </authorList>
    </citation>
    <scope>NUCLEOTIDE SEQUENCE</scope>
    <source>
        <strain evidence="1">CGMCC 1.15448</strain>
    </source>
</reference>
<name>A0A8J2XTQ2_9BACT</name>
<dbReference type="EMBL" id="BMJC01000002">
    <property type="protein sequence ID" value="GGB01019.1"/>
    <property type="molecule type" value="Genomic_DNA"/>
</dbReference>
<sequence length="156" mass="17891">MRDFVSFAIRNERGAYTPFILEDSVSAGHGSEFLAGCLNDTATFTPDERQQIRAWASHPPFRVWTTELVPDARLIQKDTIVSIFSNRHRDGWAYFYSHVGQSFNTFGCPLFLRNYTWCIFYAGSHCGWLCGGGRLALYKKDGDNWVFVKDWGSWVS</sequence>
<reference evidence="1" key="1">
    <citation type="journal article" date="2014" name="Int. J. Syst. Evol. Microbiol.">
        <title>Complete genome sequence of Corynebacterium casei LMG S-19264T (=DSM 44701T), isolated from a smear-ripened cheese.</title>
        <authorList>
            <consortium name="US DOE Joint Genome Institute (JGI-PGF)"/>
            <person name="Walter F."/>
            <person name="Albersmeier A."/>
            <person name="Kalinowski J."/>
            <person name="Ruckert C."/>
        </authorList>
    </citation>
    <scope>NUCLEOTIDE SEQUENCE</scope>
    <source>
        <strain evidence="1">CGMCC 1.15448</strain>
    </source>
</reference>
<dbReference type="AlphaFoldDB" id="A0A8J2XTQ2"/>
<evidence type="ECO:0000313" key="1">
    <source>
        <dbReference type="EMBL" id="GGB01019.1"/>
    </source>
</evidence>
<protein>
    <submittedName>
        <fullName evidence="1">Uncharacterized protein</fullName>
    </submittedName>
</protein>
<keyword evidence="2" id="KW-1185">Reference proteome</keyword>
<gene>
    <name evidence="1" type="ORF">GCM10011511_25420</name>
</gene>